<evidence type="ECO:0000313" key="11">
    <source>
        <dbReference type="Proteomes" id="UP001168540"/>
    </source>
</evidence>
<dbReference type="EMBL" id="JAUEDK010000002">
    <property type="protein sequence ID" value="MDN0073572.1"/>
    <property type="molecule type" value="Genomic_DNA"/>
</dbReference>
<comment type="subcellular location">
    <subcellularLocation>
        <location evidence="1">Cell outer membrane</location>
        <topology evidence="1">Multi-pass membrane protein</topology>
    </subcellularLocation>
</comment>
<keyword evidence="5 9" id="KW-0732">Signal</keyword>
<evidence type="ECO:0000256" key="4">
    <source>
        <dbReference type="ARBA" id="ARBA00022692"/>
    </source>
</evidence>
<evidence type="ECO:0000256" key="8">
    <source>
        <dbReference type="SAM" id="MobiDB-lite"/>
    </source>
</evidence>
<dbReference type="Pfam" id="PF03349">
    <property type="entry name" value="Toluene_X"/>
    <property type="match status" value="1"/>
</dbReference>
<evidence type="ECO:0000256" key="7">
    <source>
        <dbReference type="ARBA" id="ARBA00023237"/>
    </source>
</evidence>
<evidence type="ECO:0000256" key="1">
    <source>
        <dbReference type="ARBA" id="ARBA00004571"/>
    </source>
</evidence>
<accession>A0ABT7XIF7</accession>
<name>A0ABT7XIF7_9NEIS</name>
<reference evidence="10" key="1">
    <citation type="submission" date="2023-06" db="EMBL/GenBank/DDBJ databases">
        <authorList>
            <person name="Zhang S."/>
        </authorList>
    </citation>
    <scope>NUCLEOTIDE SEQUENCE</scope>
    <source>
        <strain evidence="10">SG2303</strain>
    </source>
</reference>
<dbReference type="PANTHER" id="PTHR35093:SF8">
    <property type="entry name" value="OUTER MEMBRANE PROTEIN NMB0088-RELATED"/>
    <property type="match status" value="1"/>
</dbReference>
<evidence type="ECO:0000256" key="3">
    <source>
        <dbReference type="ARBA" id="ARBA00022452"/>
    </source>
</evidence>
<organism evidence="10 11">
    <name type="scientific">Crenobacter oryzisoli</name>
    <dbReference type="NCBI Taxonomy" id="3056844"/>
    <lineage>
        <taxon>Bacteria</taxon>
        <taxon>Pseudomonadati</taxon>
        <taxon>Pseudomonadota</taxon>
        <taxon>Betaproteobacteria</taxon>
        <taxon>Neisseriales</taxon>
        <taxon>Neisseriaceae</taxon>
        <taxon>Crenobacter</taxon>
    </lineage>
</organism>
<evidence type="ECO:0000256" key="5">
    <source>
        <dbReference type="ARBA" id="ARBA00022729"/>
    </source>
</evidence>
<sequence length="491" mass="52064">MKMKHLSLAVMLMGGAVAVLSSQALAAGYQFGSQSVSGQGNAHANGAEANDPTTIFNNPAGMSRLDGTQISGGLSLVVPHSSYTDHGSTNLAGQSTGGGNGGNYAPSVVAAPSLYMTTKVNDKINVGLGVFVPYAAKLDYGNEWAGRYSLESIDLKTINFNPSISFKFDEHNSVGFGVSAQYMDAELQMAADSTTGLAQAYAAKTGASLTQGKAAVAGLGITGDGVGKISGNDWGFGWNVGYMFQLDDNTRFGLAYRSTVKQTLTGSTTWTFDGVHGTIPAAVAGALGLPAQNTPAGVIAKLKHPNASGSVDVTTPASASVNFFHQLDPRWAVMGDVTWNETSKLQEIRIKQDTVGGVAQGDLVINQNWKDTYRVSLGANYRYSDSWLFRTGVAWEQSPVRSDDLRHPAIPDSDRIWLSLGANYAINKNSSIDLAYSFIDFKDANTNYHDTCSPIGVSPSTGQACTGNGETTRGTYKTYLHLVGVQYNYRF</sequence>
<keyword evidence="4" id="KW-0812">Transmembrane</keyword>
<dbReference type="RefSeq" id="WP_289828099.1">
    <property type="nucleotide sequence ID" value="NZ_JAUEDK010000002.1"/>
</dbReference>
<evidence type="ECO:0000256" key="6">
    <source>
        <dbReference type="ARBA" id="ARBA00023136"/>
    </source>
</evidence>
<proteinExistence type="inferred from homology"/>
<evidence type="ECO:0000256" key="9">
    <source>
        <dbReference type="SAM" id="SignalP"/>
    </source>
</evidence>
<dbReference type="SUPFAM" id="SSF56935">
    <property type="entry name" value="Porins"/>
    <property type="match status" value="1"/>
</dbReference>
<dbReference type="InterPro" id="IPR005017">
    <property type="entry name" value="OMPP1/FadL/TodX"/>
</dbReference>
<feature type="chain" id="PRO_5045605217" evidence="9">
    <location>
        <begin position="27"/>
        <end position="491"/>
    </location>
</feature>
<dbReference type="Proteomes" id="UP001168540">
    <property type="component" value="Unassembled WGS sequence"/>
</dbReference>
<keyword evidence="7" id="KW-0998">Cell outer membrane</keyword>
<dbReference type="PANTHER" id="PTHR35093">
    <property type="entry name" value="OUTER MEMBRANE PROTEIN NMB0088-RELATED"/>
    <property type="match status" value="1"/>
</dbReference>
<keyword evidence="3" id="KW-1134">Transmembrane beta strand</keyword>
<feature type="signal peptide" evidence="9">
    <location>
        <begin position="1"/>
        <end position="26"/>
    </location>
</feature>
<protein>
    <submittedName>
        <fullName evidence="10">OmpP1/FadL family transporter</fullName>
    </submittedName>
</protein>
<evidence type="ECO:0000256" key="2">
    <source>
        <dbReference type="ARBA" id="ARBA00008163"/>
    </source>
</evidence>
<feature type="region of interest" description="Disordered" evidence="8">
    <location>
        <begin position="40"/>
        <end position="60"/>
    </location>
</feature>
<gene>
    <name evidence="10" type="ORF">QU481_01520</name>
</gene>
<keyword evidence="6" id="KW-0472">Membrane</keyword>
<evidence type="ECO:0000313" key="10">
    <source>
        <dbReference type="EMBL" id="MDN0073572.1"/>
    </source>
</evidence>
<comment type="similarity">
    <text evidence="2">Belongs to the OmpP1/FadL family.</text>
</comment>
<keyword evidence="11" id="KW-1185">Reference proteome</keyword>
<comment type="caution">
    <text evidence="10">The sequence shown here is derived from an EMBL/GenBank/DDBJ whole genome shotgun (WGS) entry which is preliminary data.</text>
</comment>
<dbReference type="Gene3D" id="2.40.160.60">
    <property type="entry name" value="Outer membrane protein transport protein (OMPP1/FadL/TodX)"/>
    <property type="match status" value="1"/>
</dbReference>